<feature type="transmembrane region" description="Helical" evidence="11">
    <location>
        <begin position="317"/>
        <end position="336"/>
    </location>
</feature>
<evidence type="ECO:0000256" key="9">
    <source>
        <dbReference type="ARBA" id="ARBA00023136"/>
    </source>
</evidence>
<keyword evidence="5" id="KW-0762">Sugar transport</keyword>
<feature type="transmembrane region" description="Helical" evidence="11">
    <location>
        <begin position="80"/>
        <end position="103"/>
    </location>
</feature>
<feature type="region of interest" description="Disordered" evidence="10">
    <location>
        <begin position="562"/>
        <end position="601"/>
    </location>
</feature>
<evidence type="ECO:0000256" key="8">
    <source>
        <dbReference type="ARBA" id="ARBA00022989"/>
    </source>
</evidence>
<dbReference type="InterPro" id="IPR047664">
    <property type="entry name" value="SWEET"/>
</dbReference>
<feature type="transmembrane region" description="Helical" evidence="11">
    <location>
        <begin position="25"/>
        <end position="45"/>
    </location>
</feature>
<sequence>MAILSMDDPWVFISGVLGERLELDGASNIIAFMVFLAPVPTFYTIVKKKSSQGYESIPYLVALFSCMLWIYYALVKTNSMPIITINSVGCVLEITYIAIYIAYAPTSAKMTTLKILGFFNLGGFSLIAGFSYFFTKGPNRVQLIGWIGLCFGVGVFVAPLSVMRTVIRTKSVEFMPFSLSFFLTLNAVAWFFYGFLKNDFYIYLPNTLGFAFGIVQMILYVFYKYCVKVPEEEKQHNVGPNIVLEMPSADSSKIKETNEKFVIHQMNQMPPPHQRADSATGTADATAASLRAYETWKGSNVFLLQGRFIFGPDASSLFFTIFLIAAPVAIFCVFVARKLMDISHHLGILIMVVVVVLTLWDLVLLLMTSGRDPGIVPRNAHPPEPENYDGNAEVGTPQFRLPRVKDVLVNGITVKIKYCDTCMLYRPPRCSHCSICNNCVERIMDSQRTSIWKAMIKTPASIALIIYTFIAVWFVGGLTVFHLYLISTNQSTYENFRYRYERRDNPYNRGVIGNFKEIFWTNIPPSKNKFRAKVPKEQEIPSRTVSSSFSGPYMQKNMVDMETGRKPGWDNSAVNDNDPEGQFSSDEAKESEFDNASPAPDLSRNLLAESAEVRNTPLPRRSSWGRKSGSWDLPSKVLTISSQAGDSNRISGVNGGNLTGTLEPLALLLLWETWMFDQRSRIHIASRKQRPLDLYSTGFFIIRKFGQYKAMKTPSLTLSHSWKCFPQKQESGTFEAGITVPSHGLQCSVITRCVGLMGLARSLASMLPKRNSFLELPSTGTS</sequence>
<dbReference type="GO" id="GO:0051119">
    <property type="term" value="F:sugar transmembrane transporter activity"/>
    <property type="evidence" value="ECO:0007669"/>
    <property type="project" value="InterPro"/>
</dbReference>
<dbReference type="AlphaFoldDB" id="A0A834LI17"/>
<evidence type="ECO:0000256" key="11">
    <source>
        <dbReference type="SAM" id="Phobius"/>
    </source>
</evidence>
<comment type="similarity">
    <text evidence="2">Belongs to the SWEET sugar transporter family.</text>
</comment>
<dbReference type="Proteomes" id="UP000626092">
    <property type="component" value="Unassembled WGS sequence"/>
</dbReference>
<comment type="subcellular location">
    <subcellularLocation>
        <location evidence="1">Cell membrane</location>
        <topology evidence="1">Multi-pass membrane protein</topology>
    </subcellularLocation>
</comment>
<evidence type="ECO:0000256" key="3">
    <source>
        <dbReference type="ARBA" id="ARBA00022448"/>
    </source>
</evidence>
<organism evidence="12 13">
    <name type="scientific">Rhododendron simsii</name>
    <name type="common">Sims's rhododendron</name>
    <dbReference type="NCBI Taxonomy" id="118357"/>
    <lineage>
        <taxon>Eukaryota</taxon>
        <taxon>Viridiplantae</taxon>
        <taxon>Streptophyta</taxon>
        <taxon>Embryophyta</taxon>
        <taxon>Tracheophyta</taxon>
        <taxon>Spermatophyta</taxon>
        <taxon>Magnoliopsida</taxon>
        <taxon>eudicotyledons</taxon>
        <taxon>Gunneridae</taxon>
        <taxon>Pentapetalae</taxon>
        <taxon>asterids</taxon>
        <taxon>Ericales</taxon>
        <taxon>Ericaceae</taxon>
        <taxon>Ericoideae</taxon>
        <taxon>Rhodoreae</taxon>
        <taxon>Rhododendron</taxon>
    </lineage>
</organism>
<dbReference type="FunFam" id="1.20.1280.290:FF:000001">
    <property type="entry name" value="Bidirectional sugar transporter SWEET"/>
    <property type="match status" value="1"/>
</dbReference>
<feature type="transmembrane region" description="Helical" evidence="11">
    <location>
        <begin position="57"/>
        <end position="74"/>
    </location>
</feature>
<keyword evidence="8 11" id="KW-1133">Transmembrane helix</keyword>
<name>A0A834LI17_RHOSS</name>
<evidence type="ECO:0000256" key="4">
    <source>
        <dbReference type="ARBA" id="ARBA00022475"/>
    </source>
</evidence>
<evidence type="ECO:0000313" key="13">
    <source>
        <dbReference type="Proteomes" id="UP000626092"/>
    </source>
</evidence>
<evidence type="ECO:0000256" key="10">
    <source>
        <dbReference type="SAM" id="MobiDB-lite"/>
    </source>
</evidence>
<dbReference type="EMBL" id="WJXA01000008">
    <property type="protein sequence ID" value="KAF7134889.1"/>
    <property type="molecule type" value="Genomic_DNA"/>
</dbReference>
<keyword evidence="4" id="KW-1003">Cell membrane</keyword>
<proteinExistence type="inferred from homology"/>
<protein>
    <submittedName>
        <fullName evidence="12">Uncharacterized protein</fullName>
    </submittedName>
</protein>
<dbReference type="PANTHER" id="PTHR10791">
    <property type="entry name" value="RAG1-ACTIVATING PROTEIN 1"/>
    <property type="match status" value="1"/>
</dbReference>
<keyword evidence="7" id="KW-0677">Repeat</keyword>
<evidence type="ECO:0000256" key="1">
    <source>
        <dbReference type="ARBA" id="ARBA00004651"/>
    </source>
</evidence>
<evidence type="ECO:0000256" key="6">
    <source>
        <dbReference type="ARBA" id="ARBA00022692"/>
    </source>
</evidence>
<feature type="transmembrane region" description="Helical" evidence="11">
    <location>
        <begin position="348"/>
        <end position="368"/>
    </location>
</feature>
<accession>A0A834LI17</accession>
<gene>
    <name evidence="12" type="ORF">RHSIM_Rhsim08G0194000</name>
</gene>
<feature type="transmembrane region" description="Helical" evidence="11">
    <location>
        <begin position="174"/>
        <end position="196"/>
    </location>
</feature>
<dbReference type="PROSITE" id="PS50216">
    <property type="entry name" value="DHHC"/>
    <property type="match status" value="1"/>
</dbReference>
<evidence type="ECO:0000256" key="2">
    <source>
        <dbReference type="ARBA" id="ARBA00007809"/>
    </source>
</evidence>
<keyword evidence="6 11" id="KW-0812">Transmembrane</keyword>
<dbReference type="Gene3D" id="1.20.1280.290">
    <property type="match status" value="2"/>
</dbReference>
<dbReference type="GO" id="GO:0005886">
    <property type="term" value="C:plasma membrane"/>
    <property type="evidence" value="ECO:0007669"/>
    <property type="project" value="UniProtKB-SubCell"/>
</dbReference>
<evidence type="ECO:0000256" key="7">
    <source>
        <dbReference type="ARBA" id="ARBA00022737"/>
    </source>
</evidence>
<feature type="transmembrane region" description="Helical" evidence="11">
    <location>
        <begin position="115"/>
        <end position="135"/>
    </location>
</feature>
<keyword evidence="3" id="KW-0813">Transport</keyword>
<feature type="transmembrane region" description="Helical" evidence="11">
    <location>
        <begin position="141"/>
        <end position="162"/>
    </location>
</feature>
<dbReference type="FunFam" id="1.20.1280.290:FF:000003">
    <property type="entry name" value="Bidirectional sugar transporter SWEET"/>
    <property type="match status" value="1"/>
</dbReference>
<evidence type="ECO:0000313" key="12">
    <source>
        <dbReference type="EMBL" id="KAF7134889.1"/>
    </source>
</evidence>
<dbReference type="Pfam" id="PF03083">
    <property type="entry name" value="MtN3_slv"/>
    <property type="match status" value="2"/>
</dbReference>
<comment type="caution">
    <text evidence="12">The sequence shown here is derived from an EMBL/GenBank/DDBJ whole genome shotgun (WGS) entry which is preliminary data.</text>
</comment>
<dbReference type="OrthoDB" id="4096362at2759"/>
<reference evidence="12" key="1">
    <citation type="submission" date="2019-11" db="EMBL/GenBank/DDBJ databases">
        <authorList>
            <person name="Liu Y."/>
            <person name="Hou J."/>
            <person name="Li T.-Q."/>
            <person name="Guan C.-H."/>
            <person name="Wu X."/>
            <person name="Wu H.-Z."/>
            <person name="Ling F."/>
            <person name="Zhang R."/>
            <person name="Shi X.-G."/>
            <person name="Ren J.-P."/>
            <person name="Chen E.-F."/>
            <person name="Sun J.-M."/>
        </authorList>
    </citation>
    <scope>NUCLEOTIDE SEQUENCE</scope>
    <source>
        <strain evidence="12">Adult_tree_wgs_1</strain>
        <tissue evidence="12">Leaves</tissue>
    </source>
</reference>
<keyword evidence="9 11" id="KW-0472">Membrane</keyword>
<dbReference type="PANTHER" id="PTHR10791:SF22">
    <property type="entry name" value="BIDIRECTIONAL SUGAR TRANSPORTER SWEET11"/>
    <property type="match status" value="1"/>
</dbReference>
<feature type="transmembrane region" description="Helical" evidence="11">
    <location>
        <begin position="202"/>
        <end position="223"/>
    </location>
</feature>
<feature type="transmembrane region" description="Helical" evidence="11">
    <location>
        <begin position="462"/>
        <end position="485"/>
    </location>
</feature>
<keyword evidence="13" id="KW-1185">Reference proteome</keyword>
<evidence type="ECO:0000256" key="5">
    <source>
        <dbReference type="ARBA" id="ARBA00022597"/>
    </source>
</evidence>
<dbReference type="InterPro" id="IPR004316">
    <property type="entry name" value="SWEET_rpt"/>
</dbReference>